<dbReference type="Proteomes" id="UP000054937">
    <property type="component" value="Unassembled WGS sequence"/>
</dbReference>
<dbReference type="InterPro" id="IPR016197">
    <property type="entry name" value="Chromo-like_dom_sf"/>
</dbReference>
<feature type="DNA-binding region" description="HMG box" evidence="4">
    <location>
        <begin position="293"/>
        <end position="361"/>
    </location>
</feature>
<feature type="coiled-coil region" evidence="5">
    <location>
        <begin position="125"/>
        <end position="179"/>
    </location>
</feature>
<evidence type="ECO:0000256" key="3">
    <source>
        <dbReference type="ARBA" id="ARBA00023242"/>
    </source>
</evidence>
<feature type="DNA-binding region" description="HMG box" evidence="4">
    <location>
        <begin position="219"/>
        <end position="287"/>
    </location>
</feature>
<dbReference type="SMART" id="SM00398">
    <property type="entry name" value="HMG"/>
    <property type="match status" value="3"/>
</dbReference>
<dbReference type="CDD" id="cd00084">
    <property type="entry name" value="HMG-box_SF"/>
    <property type="match status" value="2"/>
</dbReference>
<feature type="domain" description="HMG box" evidence="8">
    <location>
        <begin position="293"/>
        <end position="361"/>
    </location>
</feature>
<dbReference type="InterPro" id="IPR009071">
    <property type="entry name" value="HMG_box_dom"/>
</dbReference>
<proteinExistence type="predicted"/>
<dbReference type="Gene3D" id="2.40.50.40">
    <property type="match status" value="1"/>
</dbReference>
<dbReference type="AlphaFoldDB" id="A0A0V0QXK4"/>
<dbReference type="Pfam" id="PF00505">
    <property type="entry name" value="HMG_box"/>
    <property type="match status" value="2"/>
</dbReference>
<comment type="caution">
    <text evidence="9">The sequence shown here is derived from an EMBL/GenBank/DDBJ whole genome shotgun (WGS) entry which is preliminary data.</text>
</comment>
<evidence type="ECO:0000256" key="6">
    <source>
        <dbReference type="SAM" id="MobiDB-lite"/>
    </source>
</evidence>
<sequence length="521" mass="63416">MNPFVNFTLERQQFYKNSNQPLPHNLSKVIAKEWRELSEKQREKYQSKTGIQKMEILRQQMTLDDEDEYQEKSQNLKNKHQSQQIKKQNQIQKNTNTARNTKNNSNFSENEPYSTQKISNLSQYIQEENKKSSILQQNKQQQQRQQELLLKKNQKKSTTQKKQQNLQKLQKKLIQSRKKRNSNEIIDEKDREELEFDSFSDYYEGLQEDINQNAQATMPKLPPNPYLRFHIEQANRIKNRFPNLTQNQITKYIKLDWQTIEHTRKEKYLKSYQQDIKMYNELKEMFREITYGPKKPMTPYFIFHKEQIGIMQKQFPTKPIIEITQLIAKQWKNLSEEQKLSYQQSYEEEFQNYKKKLELFETKENNYVQNLEFQNLKQQYENHLHQTIETYKNRFVINKVNKSSEKMKTEQIQEEKKEEELQEVSEEEEEEISQKQQIKKQKQPESVISQQDFNGKVKFLIKWKNQTQEENSWEDQKDLELKYPEFIKEFEKFSEENRIIDIDTSRKLRSRGHNSHKSPKK</sequence>
<dbReference type="Pfam" id="PF00385">
    <property type="entry name" value="Chromo"/>
    <property type="match status" value="1"/>
</dbReference>
<feature type="region of interest" description="Disordered" evidence="6">
    <location>
        <begin position="406"/>
        <end position="449"/>
    </location>
</feature>
<feature type="domain" description="Chromo" evidence="7">
    <location>
        <begin position="442"/>
        <end position="492"/>
    </location>
</feature>
<feature type="compositionally biased region" description="Acidic residues" evidence="6">
    <location>
        <begin position="420"/>
        <end position="431"/>
    </location>
</feature>
<feature type="DNA-binding region" description="HMG box" evidence="4">
    <location>
        <begin position="1"/>
        <end position="64"/>
    </location>
</feature>
<evidence type="ECO:0000256" key="1">
    <source>
        <dbReference type="ARBA" id="ARBA00004123"/>
    </source>
</evidence>
<dbReference type="PROSITE" id="PS50013">
    <property type="entry name" value="CHROMO_2"/>
    <property type="match status" value="1"/>
</dbReference>
<dbReference type="SUPFAM" id="SSF47095">
    <property type="entry name" value="HMG-box"/>
    <property type="match status" value="3"/>
</dbReference>
<dbReference type="SMART" id="SM00298">
    <property type="entry name" value="CHROMO"/>
    <property type="match status" value="1"/>
</dbReference>
<dbReference type="GO" id="GO:0003677">
    <property type="term" value="F:DNA binding"/>
    <property type="evidence" value="ECO:0007669"/>
    <property type="project" value="UniProtKB-UniRule"/>
</dbReference>
<accession>A0A0V0QXK4</accession>
<comment type="subcellular location">
    <subcellularLocation>
        <location evidence="1">Nucleus</location>
    </subcellularLocation>
</comment>
<reference evidence="9 10" key="1">
    <citation type="journal article" date="2015" name="Sci. Rep.">
        <title>Genome of the facultative scuticociliatosis pathogen Pseudocohnilembus persalinus provides insight into its virulence through horizontal gene transfer.</title>
        <authorList>
            <person name="Xiong J."/>
            <person name="Wang G."/>
            <person name="Cheng J."/>
            <person name="Tian M."/>
            <person name="Pan X."/>
            <person name="Warren A."/>
            <person name="Jiang C."/>
            <person name="Yuan D."/>
            <person name="Miao W."/>
        </authorList>
    </citation>
    <scope>NUCLEOTIDE SEQUENCE [LARGE SCALE GENOMIC DNA]</scope>
    <source>
        <strain evidence="9">36N120E</strain>
    </source>
</reference>
<evidence type="ECO:0000256" key="5">
    <source>
        <dbReference type="SAM" id="Coils"/>
    </source>
</evidence>
<dbReference type="GO" id="GO:0005634">
    <property type="term" value="C:nucleus"/>
    <property type="evidence" value="ECO:0007669"/>
    <property type="project" value="UniProtKB-SubCell"/>
</dbReference>
<feature type="domain" description="HMG box" evidence="8">
    <location>
        <begin position="219"/>
        <end position="287"/>
    </location>
</feature>
<dbReference type="Gene3D" id="1.10.30.10">
    <property type="entry name" value="High mobility group box domain"/>
    <property type="match status" value="3"/>
</dbReference>
<dbReference type="InterPro" id="IPR051762">
    <property type="entry name" value="UBF1"/>
</dbReference>
<dbReference type="EMBL" id="LDAU01000088">
    <property type="protein sequence ID" value="KRX07084.1"/>
    <property type="molecule type" value="Genomic_DNA"/>
</dbReference>
<dbReference type="InParanoid" id="A0A0V0QXK4"/>
<keyword evidence="5" id="KW-0175">Coiled coil</keyword>
<name>A0A0V0QXK4_PSEPJ</name>
<dbReference type="InterPro" id="IPR023780">
    <property type="entry name" value="Chromo_domain"/>
</dbReference>
<feature type="region of interest" description="Disordered" evidence="6">
    <location>
        <begin position="501"/>
        <end position="521"/>
    </location>
</feature>
<dbReference type="PROSITE" id="PS50118">
    <property type="entry name" value="HMG_BOX_2"/>
    <property type="match status" value="3"/>
</dbReference>
<keyword evidence="2 4" id="KW-0238">DNA-binding</keyword>
<dbReference type="InterPro" id="IPR036910">
    <property type="entry name" value="HMG_box_dom_sf"/>
</dbReference>
<evidence type="ECO:0000259" key="8">
    <source>
        <dbReference type="PROSITE" id="PS50118"/>
    </source>
</evidence>
<feature type="compositionally biased region" description="Low complexity" evidence="6">
    <location>
        <begin position="81"/>
        <end position="106"/>
    </location>
</feature>
<dbReference type="OrthoDB" id="1919336at2759"/>
<protein>
    <submittedName>
        <fullName evidence="9">High mobility group box domain</fullName>
    </submittedName>
</protein>
<dbReference type="PANTHER" id="PTHR46318:SF3">
    <property type="entry name" value="UPSTREAM BINDING TRANSCRIPTION FACTOR"/>
    <property type="match status" value="1"/>
</dbReference>
<feature type="domain" description="HMG box" evidence="8">
    <location>
        <begin position="1"/>
        <end position="64"/>
    </location>
</feature>
<feature type="compositionally biased region" description="Basic residues" evidence="6">
    <location>
        <begin position="507"/>
        <end position="521"/>
    </location>
</feature>
<evidence type="ECO:0000313" key="9">
    <source>
        <dbReference type="EMBL" id="KRX07084.1"/>
    </source>
</evidence>
<dbReference type="PANTHER" id="PTHR46318">
    <property type="entry name" value="UPSTREAM BINDING TRANSCRIPTION FACTOR"/>
    <property type="match status" value="1"/>
</dbReference>
<evidence type="ECO:0000256" key="4">
    <source>
        <dbReference type="PROSITE-ProRule" id="PRU00267"/>
    </source>
</evidence>
<feature type="region of interest" description="Disordered" evidence="6">
    <location>
        <begin position="65"/>
        <end position="114"/>
    </location>
</feature>
<evidence type="ECO:0000256" key="2">
    <source>
        <dbReference type="ARBA" id="ARBA00023125"/>
    </source>
</evidence>
<evidence type="ECO:0000313" key="10">
    <source>
        <dbReference type="Proteomes" id="UP000054937"/>
    </source>
</evidence>
<keyword evidence="3 4" id="KW-0539">Nucleus</keyword>
<dbReference type="CDD" id="cd00024">
    <property type="entry name" value="CD_CSD"/>
    <property type="match status" value="1"/>
</dbReference>
<dbReference type="InterPro" id="IPR000953">
    <property type="entry name" value="Chromo/chromo_shadow_dom"/>
</dbReference>
<dbReference type="SUPFAM" id="SSF54160">
    <property type="entry name" value="Chromo domain-like"/>
    <property type="match status" value="1"/>
</dbReference>
<dbReference type="Pfam" id="PF09011">
    <property type="entry name" value="HMG_box_2"/>
    <property type="match status" value="1"/>
</dbReference>
<keyword evidence="10" id="KW-1185">Reference proteome</keyword>
<organism evidence="9 10">
    <name type="scientific">Pseudocohnilembus persalinus</name>
    <name type="common">Ciliate</name>
    <dbReference type="NCBI Taxonomy" id="266149"/>
    <lineage>
        <taxon>Eukaryota</taxon>
        <taxon>Sar</taxon>
        <taxon>Alveolata</taxon>
        <taxon>Ciliophora</taxon>
        <taxon>Intramacronucleata</taxon>
        <taxon>Oligohymenophorea</taxon>
        <taxon>Scuticociliatia</taxon>
        <taxon>Philasterida</taxon>
        <taxon>Pseudocohnilembidae</taxon>
        <taxon>Pseudocohnilembus</taxon>
    </lineage>
</organism>
<gene>
    <name evidence="9" type="ORF">PPERSA_05248</name>
</gene>
<feature type="compositionally biased region" description="Basic and acidic residues" evidence="6">
    <location>
        <begin position="406"/>
        <end position="419"/>
    </location>
</feature>
<evidence type="ECO:0000259" key="7">
    <source>
        <dbReference type="PROSITE" id="PS50013"/>
    </source>
</evidence>